<dbReference type="PROSITE" id="PS51257">
    <property type="entry name" value="PROKAR_LIPOPROTEIN"/>
    <property type="match status" value="1"/>
</dbReference>
<evidence type="ECO:0000256" key="1">
    <source>
        <dbReference type="SAM" id="SignalP"/>
    </source>
</evidence>
<protein>
    <recommendedName>
        <fullName evidence="4">2-dehydro-3-deoxyphosphooctonate aldolase</fullName>
    </recommendedName>
</protein>
<dbReference type="Proteomes" id="UP000198724">
    <property type="component" value="Unassembled WGS sequence"/>
</dbReference>
<gene>
    <name evidence="2" type="ORF">SAMN05421739_103568</name>
</gene>
<dbReference type="STRING" id="1436961.SAMN05421739_103568"/>
<keyword evidence="1" id="KW-0732">Signal</keyword>
<dbReference type="RefSeq" id="WP_217646775.1">
    <property type="nucleotide sequence ID" value="NZ_FOOT01000003.1"/>
</dbReference>
<reference evidence="3" key="1">
    <citation type="submission" date="2016-10" db="EMBL/GenBank/DDBJ databases">
        <authorList>
            <person name="Varghese N."/>
            <person name="Submissions S."/>
        </authorList>
    </citation>
    <scope>NUCLEOTIDE SEQUENCE [LARGE SCALE GENOMIC DNA]</scope>
    <source>
        <strain evidence="3">LP51</strain>
    </source>
</reference>
<sequence length="155" mass="16897">MKKLILSLSAAAMLAACAGQKQKATTNQGIGDTRTTPIAYLDDRTYKLTTKTDDKTYGYEQQNAIKVGGARDQSGPINERRFLNALLGPNGEAVGYYREGSCCAFDTPNGLFGNAGLLDLYKVYWEGGTDTLSLYLNMYDEGDLLIPVGFTAREE</sequence>
<proteinExistence type="predicted"/>
<feature type="signal peptide" evidence="1">
    <location>
        <begin position="1"/>
        <end position="18"/>
    </location>
</feature>
<accession>A0A1I2UIX9</accession>
<keyword evidence="3" id="KW-1185">Reference proteome</keyword>
<dbReference type="AlphaFoldDB" id="A0A1I2UIX9"/>
<feature type="chain" id="PRO_5011515414" description="2-dehydro-3-deoxyphosphooctonate aldolase" evidence="1">
    <location>
        <begin position="19"/>
        <end position="155"/>
    </location>
</feature>
<evidence type="ECO:0000313" key="2">
    <source>
        <dbReference type="EMBL" id="SFG77114.1"/>
    </source>
</evidence>
<name>A0A1I2UIX9_9BACT</name>
<organism evidence="2 3">
    <name type="scientific">Pontibacter chinhatensis</name>
    <dbReference type="NCBI Taxonomy" id="1436961"/>
    <lineage>
        <taxon>Bacteria</taxon>
        <taxon>Pseudomonadati</taxon>
        <taxon>Bacteroidota</taxon>
        <taxon>Cytophagia</taxon>
        <taxon>Cytophagales</taxon>
        <taxon>Hymenobacteraceae</taxon>
        <taxon>Pontibacter</taxon>
    </lineage>
</organism>
<evidence type="ECO:0000313" key="3">
    <source>
        <dbReference type="Proteomes" id="UP000198724"/>
    </source>
</evidence>
<dbReference type="EMBL" id="FOOT01000003">
    <property type="protein sequence ID" value="SFG77114.1"/>
    <property type="molecule type" value="Genomic_DNA"/>
</dbReference>
<evidence type="ECO:0008006" key="4">
    <source>
        <dbReference type="Google" id="ProtNLM"/>
    </source>
</evidence>